<dbReference type="Proteomes" id="UP001152320">
    <property type="component" value="Chromosome 8"/>
</dbReference>
<organism evidence="1 2">
    <name type="scientific">Holothuria leucospilota</name>
    <name type="common">Black long sea cucumber</name>
    <name type="synonym">Mertensiothuria leucospilota</name>
    <dbReference type="NCBI Taxonomy" id="206669"/>
    <lineage>
        <taxon>Eukaryota</taxon>
        <taxon>Metazoa</taxon>
        <taxon>Echinodermata</taxon>
        <taxon>Eleutherozoa</taxon>
        <taxon>Echinozoa</taxon>
        <taxon>Holothuroidea</taxon>
        <taxon>Aspidochirotacea</taxon>
        <taxon>Aspidochirotida</taxon>
        <taxon>Holothuriidae</taxon>
        <taxon>Holothuria</taxon>
    </lineage>
</organism>
<sequence length="52" mass="5580">MAVGSIFKVFGITRPGVEPQTFRLQVGCSNHLTMQSVSGLVREKLACLEGSV</sequence>
<protein>
    <submittedName>
        <fullName evidence="1">Uncharacterized protein</fullName>
    </submittedName>
</protein>
<evidence type="ECO:0000313" key="2">
    <source>
        <dbReference type="Proteomes" id="UP001152320"/>
    </source>
</evidence>
<evidence type="ECO:0000313" key="1">
    <source>
        <dbReference type="EMBL" id="KAJ8037739.1"/>
    </source>
</evidence>
<dbReference type="EMBL" id="JAIZAY010000008">
    <property type="protein sequence ID" value="KAJ8037739.1"/>
    <property type="molecule type" value="Genomic_DNA"/>
</dbReference>
<gene>
    <name evidence="1" type="ORF">HOLleu_18632</name>
</gene>
<dbReference type="AlphaFoldDB" id="A0A9Q1H997"/>
<keyword evidence="2" id="KW-1185">Reference proteome</keyword>
<accession>A0A9Q1H997</accession>
<reference evidence="1" key="1">
    <citation type="submission" date="2021-10" db="EMBL/GenBank/DDBJ databases">
        <title>Tropical sea cucumber genome reveals ecological adaptation and Cuvierian tubules defense mechanism.</title>
        <authorList>
            <person name="Chen T."/>
        </authorList>
    </citation>
    <scope>NUCLEOTIDE SEQUENCE</scope>
    <source>
        <strain evidence="1">Nanhai2018</strain>
        <tissue evidence="1">Muscle</tissue>
    </source>
</reference>
<comment type="caution">
    <text evidence="1">The sequence shown here is derived from an EMBL/GenBank/DDBJ whole genome shotgun (WGS) entry which is preliminary data.</text>
</comment>
<proteinExistence type="predicted"/>
<name>A0A9Q1H997_HOLLE</name>